<organism evidence="2">
    <name type="scientific">hydrothermal vent metagenome</name>
    <dbReference type="NCBI Taxonomy" id="652676"/>
    <lineage>
        <taxon>unclassified sequences</taxon>
        <taxon>metagenomes</taxon>
        <taxon>ecological metagenomes</taxon>
    </lineage>
</organism>
<reference evidence="2" key="1">
    <citation type="submission" date="2018-06" db="EMBL/GenBank/DDBJ databases">
        <authorList>
            <person name="Zhirakovskaya E."/>
        </authorList>
    </citation>
    <scope>NUCLEOTIDE SEQUENCE</scope>
</reference>
<dbReference type="InterPro" id="IPR003812">
    <property type="entry name" value="Fido"/>
</dbReference>
<proteinExistence type="predicted"/>
<accession>A0A3B0XN03</accession>
<dbReference type="EMBL" id="UOFI01000140">
    <property type="protein sequence ID" value="VAW68901.1"/>
    <property type="molecule type" value="Genomic_DNA"/>
</dbReference>
<evidence type="ECO:0000259" key="1">
    <source>
        <dbReference type="PROSITE" id="PS51459"/>
    </source>
</evidence>
<protein>
    <recommendedName>
        <fullName evidence="1">Fido domain-containing protein</fullName>
    </recommendedName>
</protein>
<feature type="domain" description="Fido" evidence="1">
    <location>
        <begin position="186"/>
        <end position="337"/>
    </location>
</feature>
<dbReference type="AlphaFoldDB" id="A0A3B0XN03"/>
<dbReference type="PROSITE" id="PS51459">
    <property type="entry name" value="FIDO"/>
    <property type="match status" value="1"/>
</dbReference>
<dbReference type="PANTHER" id="PTHR13504:SF38">
    <property type="entry name" value="FIDO DOMAIN-CONTAINING PROTEIN"/>
    <property type="match status" value="1"/>
</dbReference>
<dbReference type="InterPro" id="IPR036597">
    <property type="entry name" value="Fido-like_dom_sf"/>
</dbReference>
<evidence type="ECO:0000313" key="2">
    <source>
        <dbReference type="EMBL" id="VAW68901.1"/>
    </source>
</evidence>
<dbReference type="SUPFAM" id="SSF140931">
    <property type="entry name" value="Fic-like"/>
    <property type="match status" value="1"/>
</dbReference>
<dbReference type="InterPro" id="IPR040198">
    <property type="entry name" value="Fido_containing"/>
</dbReference>
<dbReference type="Pfam" id="PF02661">
    <property type="entry name" value="Fic"/>
    <property type="match status" value="1"/>
</dbReference>
<dbReference type="PANTHER" id="PTHR13504">
    <property type="entry name" value="FIDO DOMAIN-CONTAINING PROTEIN DDB_G0283145"/>
    <property type="match status" value="1"/>
</dbReference>
<gene>
    <name evidence="2" type="ORF">MNBD_GAMMA09-1888</name>
</gene>
<sequence>MKIPISPPDFQSLIDHIIKNSPEKLGEIFSSGIKPDPKGKYHHWDKLRHLKLPSTVSSHEEWWLAIKVARKALYKNIPHSDKDGNSFVFGEPDTVRRLLHEIEVHGGGELKTTEQVANPNTRDTYLINSLIEESITSSQLEGAATTRKVAKEMLRQKRKPRDKSETMILNNYHAMEYIKDISNESLTPELIFELHRILSNNTMDDQDTVGKLRTSDDIYVGDDRDATIIHVPPKVKELQSRMESICNFANTTHPTEFLHPVIRAIILHFLLAYDHPFEDGNGRTARALFYWSMLKQGYWTMEFISISRILKSAPAKYTRAYLYTETDDDDVTYFIIHQLEVINKAIKDLLIYLENKSKEINTVEQMIRKSPRLHNLLNYRQVVLINRALKNPDAIFYVESHRGAHNVTYDTARTDLLKLVDIGLLDKQKIGKAFSFTPVANLNTKLENI</sequence>
<name>A0A3B0XN03_9ZZZZ</name>
<dbReference type="Gene3D" id="1.10.3290.10">
    <property type="entry name" value="Fido-like domain"/>
    <property type="match status" value="1"/>
</dbReference>